<protein>
    <submittedName>
        <fullName evidence="1">44582_t:CDS:1</fullName>
    </submittedName>
</protein>
<gene>
    <name evidence="1" type="ORF">GMARGA_LOCUS26137</name>
</gene>
<feature type="non-terminal residue" evidence="1">
    <location>
        <position position="68"/>
    </location>
</feature>
<dbReference type="Proteomes" id="UP000789901">
    <property type="component" value="Unassembled WGS sequence"/>
</dbReference>
<comment type="caution">
    <text evidence="1">The sequence shown here is derived from an EMBL/GenBank/DDBJ whole genome shotgun (WGS) entry which is preliminary data.</text>
</comment>
<proteinExistence type="predicted"/>
<organism evidence="1 2">
    <name type="scientific">Gigaspora margarita</name>
    <dbReference type="NCBI Taxonomy" id="4874"/>
    <lineage>
        <taxon>Eukaryota</taxon>
        <taxon>Fungi</taxon>
        <taxon>Fungi incertae sedis</taxon>
        <taxon>Mucoromycota</taxon>
        <taxon>Glomeromycotina</taxon>
        <taxon>Glomeromycetes</taxon>
        <taxon>Diversisporales</taxon>
        <taxon>Gigasporaceae</taxon>
        <taxon>Gigaspora</taxon>
    </lineage>
</organism>
<keyword evidence="2" id="KW-1185">Reference proteome</keyword>
<evidence type="ECO:0000313" key="1">
    <source>
        <dbReference type="EMBL" id="CAG8814815.1"/>
    </source>
</evidence>
<evidence type="ECO:0000313" key="2">
    <source>
        <dbReference type="Proteomes" id="UP000789901"/>
    </source>
</evidence>
<feature type="non-terminal residue" evidence="1">
    <location>
        <position position="1"/>
    </location>
</feature>
<accession>A0ABN7W3D8</accession>
<sequence>MDLGDTLQKETEKSNLKELEQFSNMIQLEENNMTKVAQIPKEDDGIQDRNELAILGYGNPKGNNLSKI</sequence>
<name>A0ABN7W3D8_GIGMA</name>
<dbReference type="EMBL" id="CAJVQB010029937">
    <property type="protein sequence ID" value="CAG8814815.1"/>
    <property type="molecule type" value="Genomic_DNA"/>
</dbReference>
<reference evidence="1 2" key="1">
    <citation type="submission" date="2021-06" db="EMBL/GenBank/DDBJ databases">
        <authorList>
            <person name="Kallberg Y."/>
            <person name="Tangrot J."/>
            <person name="Rosling A."/>
        </authorList>
    </citation>
    <scope>NUCLEOTIDE SEQUENCE [LARGE SCALE GENOMIC DNA]</scope>
    <source>
        <strain evidence="1 2">120-4 pot B 10/14</strain>
    </source>
</reference>